<dbReference type="Gene3D" id="3.30.420.10">
    <property type="entry name" value="Ribonuclease H-like superfamily/Ribonuclease H"/>
    <property type="match status" value="1"/>
</dbReference>
<dbReference type="InterPro" id="IPR001584">
    <property type="entry name" value="Integrase_cat-core"/>
</dbReference>
<dbReference type="PANTHER" id="PTHR47515">
    <property type="entry name" value="LOW CALCIUM RESPONSE LOCUS PROTEIN T"/>
    <property type="match status" value="1"/>
</dbReference>
<dbReference type="SUPFAM" id="SSF53098">
    <property type="entry name" value="Ribonuclease H-like"/>
    <property type="match status" value="1"/>
</dbReference>
<sequence>MWAIDFIHDAIEDGKGFRIFNVIDVYSRKAFEPVVDFSISGKVVSEHLEGLFKRYGPPRVIRGDGVEFKSKHFQALMAYQIF</sequence>
<dbReference type="InterPro" id="IPR012337">
    <property type="entry name" value="RNaseH-like_sf"/>
</dbReference>
<organism evidence="2">
    <name type="scientific">Desulfofervidus auxilii</name>
    <dbReference type="NCBI Taxonomy" id="1621989"/>
    <lineage>
        <taxon>Bacteria</taxon>
        <taxon>Pseudomonadati</taxon>
        <taxon>Thermodesulfobacteriota</taxon>
        <taxon>Candidatus Desulfofervidia</taxon>
        <taxon>Candidatus Desulfofervidales</taxon>
        <taxon>Candidatus Desulfofervidaceae</taxon>
        <taxon>Candidatus Desulfofervidus</taxon>
    </lineage>
</organism>
<dbReference type="AlphaFoldDB" id="A0A7C0Y6Q6"/>
<dbReference type="GO" id="GO:0003676">
    <property type="term" value="F:nucleic acid binding"/>
    <property type="evidence" value="ECO:0007669"/>
    <property type="project" value="InterPro"/>
</dbReference>
<evidence type="ECO:0000259" key="1">
    <source>
        <dbReference type="PROSITE" id="PS50994"/>
    </source>
</evidence>
<accession>A0A7C0Y6Q6</accession>
<gene>
    <name evidence="2" type="ORF">ENG63_09375</name>
</gene>
<dbReference type="GO" id="GO:0015074">
    <property type="term" value="P:DNA integration"/>
    <property type="evidence" value="ECO:0007669"/>
    <property type="project" value="InterPro"/>
</dbReference>
<name>A0A7C0Y6Q6_DESA2</name>
<proteinExistence type="predicted"/>
<feature type="domain" description="Integrase catalytic" evidence="1">
    <location>
        <begin position="1"/>
        <end position="82"/>
    </location>
</feature>
<protein>
    <submittedName>
        <fullName evidence="2">Transposase</fullName>
    </submittedName>
</protein>
<dbReference type="Pfam" id="PF00665">
    <property type="entry name" value="rve"/>
    <property type="match status" value="1"/>
</dbReference>
<dbReference type="PROSITE" id="PS50994">
    <property type="entry name" value="INTEGRASE"/>
    <property type="match status" value="1"/>
</dbReference>
<dbReference type="Proteomes" id="UP000886289">
    <property type="component" value="Unassembled WGS sequence"/>
</dbReference>
<reference evidence="2" key="1">
    <citation type="journal article" date="2020" name="mSystems">
        <title>Genome- and Community-Level Interaction Insights into Carbon Utilization and Element Cycling Functions of Hydrothermarchaeota in Hydrothermal Sediment.</title>
        <authorList>
            <person name="Zhou Z."/>
            <person name="Liu Y."/>
            <person name="Xu W."/>
            <person name="Pan J."/>
            <person name="Luo Z.H."/>
            <person name="Li M."/>
        </authorList>
    </citation>
    <scope>NUCLEOTIDE SEQUENCE [LARGE SCALE GENOMIC DNA]</scope>
    <source>
        <strain evidence="2">HyVt-233</strain>
    </source>
</reference>
<dbReference type="InterPro" id="IPR036397">
    <property type="entry name" value="RNaseH_sf"/>
</dbReference>
<comment type="caution">
    <text evidence="2">The sequence shown here is derived from an EMBL/GenBank/DDBJ whole genome shotgun (WGS) entry which is preliminary data.</text>
</comment>
<evidence type="ECO:0000313" key="2">
    <source>
        <dbReference type="EMBL" id="HDD45049.1"/>
    </source>
</evidence>
<dbReference type="EMBL" id="DRBS01000347">
    <property type="protein sequence ID" value="HDD45049.1"/>
    <property type="molecule type" value="Genomic_DNA"/>
</dbReference>
<dbReference type="PANTHER" id="PTHR47515:SF1">
    <property type="entry name" value="BLR2054 PROTEIN"/>
    <property type="match status" value="1"/>
</dbReference>